<dbReference type="GO" id="GO:0005524">
    <property type="term" value="F:ATP binding"/>
    <property type="evidence" value="ECO:0007669"/>
    <property type="project" value="UniProtKB-KW"/>
</dbReference>
<evidence type="ECO:0000256" key="9">
    <source>
        <dbReference type="SAM" id="MobiDB-lite"/>
    </source>
</evidence>
<keyword evidence="8" id="KW-0539">Nucleus</keyword>
<feature type="region of interest" description="Disordered" evidence="9">
    <location>
        <begin position="58"/>
        <end position="126"/>
    </location>
</feature>
<accession>E4USQ2</accession>
<evidence type="ECO:0000256" key="8">
    <source>
        <dbReference type="ARBA" id="ARBA00023242"/>
    </source>
</evidence>
<feature type="region of interest" description="Disordered" evidence="9">
    <location>
        <begin position="380"/>
        <end position="465"/>
    </location>
</feature>
<dbReference type="InterPro" id="IPR001650">
    <property type="entry name" value="Helicase_C-like"/>
</dbReference>
<dbReference type="EMBL" id="DS989824">
    <property type="protein sequence ID" value="EFR00567.1"/>
    <property type="molecule type" value="Genomic_DNA"/>
</dbReference>
<dbReference type="FunCoup" id="E4USQ2">
    <property type="interactions" value="490"/>
</dbReference>
<evidence type="ECO:0000256" key="7">
    <source>
        <dbReference type="ARBA" id="ARBA00023054"/>
    </source>
</evidence>
<dbReference type="HOGENOM" id="CLU_000315_17_3_1"/>
<dbReference type="SMART" id="SM00490">
    <property type="entry name" value="HELICc"/>
    <property type="match status" value="1"/>
</dbReference>
<feature type="compositionally biased region" description="Polar residues" evidence="9">
    <location>
        <begin position="81"/>
        <end position="92"/>
    </location>
</feature>
<dbReference type="Proteomes" id="UP000002669">
    <property type="component" value="Unassembled WGS sequence"/>
</dbReference>
<dbReference type="SMART" id="SM00487">
    <property type="entry name" value="DEXDc"/>
    <property type="match status" value="1"/>
</dbReference>
<dbReference type="FunFam" id="3.40.50.10810:FF:000015">
    <property type="entry name" value="lymphoid-specific helicase isoform X1"/>
    <property type="match status" value="1"/>
</dbReference>
<dbReference type="eggNOG" id="KOG0385">
    <property type="taxonomic scope" value="Eukaryota"/>
</dbReference>
<dbReference type="PANTHER" id="PTHR47161">
    <property type="entry name" value="LYMPHOID-SPECIFIC HELICASE"/>
    <property type="match status" value="1"/>
</dbReference>
<dbReference type="AlphaFoldDB" id="E4USQ2"/>
<keyword evidence="5" id="KW-0347">Helicase</keyword>
<dbReference type="SUPFAM" id="SSF52540">
    <property type="entry name" value="P-loop containing nucleoside triphosphate hydrolases"/>
    <property type="match status" value="2"/>
</dbReference>
<evidence type="ECO:0000313" key="12">
    <source>
        <dbReference type="EMBL" id="EFR00567.1"/>
    </source>
</evidence>
<keyword evidence="13" id="KW-1185">Reference proteome</keyword>
<dbReference type="InParanoid" id="E4USQ2"/>
<proteinExistence type="inferred from homology"/>
<feature type="compositionally biased region" description="Basic and acidic residues" evidence="9">
    <location>
        <begin position="58"/>
        <end position="80"/>
    </location>
</feature>
<evidence type="ECO:0000259" key="10">
    <source>
        <dbReference type="PROSITE" id="PS51192"/>
    </source>
</evidence>
<dbReference type="InterPro" id="IPR000330">
    <property type="entry name" value="SNF2_N"/>
</dbReference>
<dbReference type="InterPro" id="IPR014001">
    <property type="entry name" value="Helicase_ATP-bd"/>
</dbReference>
<dbReference type="GeneID" id="10028676"/>
<dbReference type="GO" id="GO:0031508">
    <property type="term" value="P:pericentric heterochromatin formation"/>
    <property type="evidence" value="ECO:0007669"/>
    <property type="project" value="TreeGrafter"/>
</dbReference>
<dbReference type="GO" id="GO:0006346">
    <property type="term" value="P:DNA methylation-dependent constitutive heterochromatin formation"/>
    <property type="evidence" value="ECO:0007669"/>
    <property type="project" value="TreeGrafter"/>
</dbReference>
<dbReference type="GO" id="GO:0005721">
    <property type="term" value="C:pericentric heterochromatin"/>
    <property type="evidence" value="ECO:0007669"/>
    <property type="project" value="TreeGrafter"/>
</dbReference>
<evidence type="ECO:0000256" key="6">
    <source>
        <dbReference type="ARBA" id="ARBA00022840"/>
    </source>
</evidence>
<comment type="similarity">
    <text evidence="2">Belongs to the SNF2/RAD54 helicase family.</text>
</comment>
<dbReference type="GO" id="GO:0016787">
    <property type="term" value="F:hydrolase activity"/>
    <property type="evidence" value="ECO:0007669"/>
    <property type="project" value="UniProtKB-KW"/>
</dbReference>
<evidence type="ECO:0000256" key="5">
    <source>
        <dbReference type="ARBA" id="ARBA00022806"/>
    </source>
</evidence>
<dbReference type="InterPro" id="IPR038718">
    <property type="entry name" value="SNF2-like_sf"/>
</dbReference>
<organism evidence="13">
    <name type="scientific">Arthroderma gypseum (strain ATCC MYA-4604 / CBS 118893)</name>
    <name type="common">Microsporum gypseum</name>
    <dbReference type="NCBI Taxonomy" id="535722"/>
    <lineage>
        <taxon>Eukaryota</taxon>
        <taxon>Fungi</taxon>
        <taxon>Dikarya</taxon>
        <taxon>Ascomycota</taxon>
        <taxon>Pezizomycotina</taxon>
        <taxon>Eurotiomycetes</taxon>
        <taxon>Eurotiomycetidae</taxon>
        <taxon>Onygenales</taxon>
        <taxon>Arthrodermataceae</taxon>
        <taxon>Nannizzia</taxon>
    </lineage>
</organism>
<feature type="domain" description="Helicase C-terminal" evidence="11">
    <location>
        <begin position="527"/>
        <end position="678"/>
    </location>
</feature>
<dbReference type="CDD" id="cd18793">
    <property type="entry name" value="SF2_C_SNF"/>
    <property type="match status" value="1"/>
</dbReference>
<feature type="compositionally biased region" description="Basic and acidic residues" evidence="9">
    <location>
        <begin position="430"/>
        <end position="454"/>
    </location>
</feature>
<evidence type="ECO:0000256" key="4">
    <source>
        <dbReference type="ARBA" id="ARBA00022801"/>
    </source>
</evidence>
<evidence type="ECO:0000256" key="2">
    <source>
        <dbReference type="ARBA" id="ARBA00007025"/>
    </source>
</evidence>
<feature type="compositionally biased region" description="Basic and acidic residues" evidence="9">
    <location>
        <begin position="1"/>
        <end position="23"/>
    </location>
</feature>
<reference evidence="13" key="1">
    <citation type="journal article" date="2012" name="MBio">
        <title>Comparative genome analysis of Trichophyton rubrum and related dermatophytes reveals candidate genes involved in infection.</title>
        <authorList>
            <person name="Martinez D.A."/>
            <person name="Oliver B.G."/>
            <person name="Graeser Y."/>
            <person name="Goldberg J.M."/>
            <person name="Li W."/>
            <person name="Martinez-Rossi N.M."/>
            <person name="Monod M."/>
            <person name="Shelest E."/>
            <person name="Barton R.C."/>
            <person name="Birch E."/>
            <person name="Brakhage A.A."/>
            <person name="Chen Z."/>
            <person name="Gurr S.J."/>
            <person name="Heiman D."/>
            <person name="Heitman J."/>
            <person name="Kosti I."/>
            <person name="Rossi A."/>
            <person name="Saif S."/>
            <person name="Samalova M."/>
            <person name="Saunders C.W."/>
            <person name="Shea T."/>
            <person name="Summerbell R.C."/>
            <person name="Xu J."/>
            <person name="Young S."/>
            <person name="Zeng Q."/>
            <person name="Birren B.W."/>
            <person name="Cuomo C.A."/>
            <person name="White T.C."/>
        </authorList>
    </citation>
    <scope>NUCLEOTIDE SEQUENCE [LARGE SCALE GENOMIC DNA]</scope>
    <source>
        <strain evidence="13">ATCC MYA-4604 / CBS 118893</strain>
    </source>
</reference>
<dbReference type="Gene3D" id="3.40.50.300">
    <property type="entry name" value="P-loop containing nucleotide triphosphate hydrolases"/>
    <property type="match status" value="1"/>
</dbReference>
<dbReference type="InterPro" id="IPR027417">
    <property type="entry name" value="P-loop_NTPase"/>
</dbReference>
<dbReference type="GO" id="GO:0044027">
    <property type="term" value="P:negative regulation of gene expression via chromosomal CpG island methylation"/>
    <property type="evidence" value="ECO:0007669"/>
    <property type="project" value="TreeGrafter"/>
</dbReference>
<keyword evidence="4" id="KW-0378">Hydrolase</keyword>
<dbReference type="InterPro" id="IPR049730">
    <property type="entry name" value="SNF2/RAD54-like_C"/>
</dbReference>
<feature type="compositionally biased region" description="Polar residues" evidence="9">
    <location>
        <begin position="402"/>
        <end position="420"/>
    </location>
</feature>
<feature type="region of interest" description="Disordered" evidence="9">
    <location>
        <begin position="1"/>
        <end position="34"/>
    </location>
</feature>
<dbReference type="OrthoDB" id="5857104at2759"/>
<feature type="compositionally biased region" description="Acidic residues" evidence="9">
    <location>
        <begin position="455"/>
        <end position="465"/>
    </location>
</feature>
<dbReference type="PANTHER" id="PTHR47161:SF1">
    <property type="entry name" value="LYMPHOID-SPECIFIC HELICASE"/>
    <property type="match status" value="1"/>
</dbReference>
<dbReference type="VEuPathDB" id="FungiDB:MGYG_03571"/>
<keyword evidence="7" id="KW-0175">Coiled coil</keyword>
<keyword evidence="3" id="KW-0547">Nucleotide-binding</keyword>
<dbReference type="Gene3D" id="3.40.50.10810">
    <property type="entry name" value="Tandem AAA-ATPase domain"/>
    <property type="match status" value="1"/>
</dbReference>
<dbReference type="PROSITE" id="PS51194">
    <property type="entry name" value="HELICASE_CTER"/>
    <property type="match status" value="1"/>
</dbReference>
<dbReference type="GO" id="GO:0005634">
    <property type="term" value="C:nucleus"/>
    <property type="evidence" value="ECO:0007669"/>
    <property type="project" value="UniProtKB-SubCell"/>
</dbReference>
<gene>
    <name evidence="12" type="ORF">MGYG_03571</name>
</gene>
<dbReference type="GO" id="GO:0004386">
    <property type="term" value="F:helicase activity"/>
    <property type="evidence" value="ECO:0007669"/>
    <property type="project" value="UniProtKB-KW"/>
</dbReference>
<sequence length="767" mass="87110">MAMFKQEENKENIMEENINKKNEEEEEDDMEGLGMKAKALTKLLQTSSVFVAIMADKMKEQQKKQQEQAKRQATKEKNLAEKQQASAASTNKRSTRASERKAPADASNGAENTQEKKAHATRLPTRGMGLGKTVQAISLIAFFKEHNIPGPFLIAAPLSTVSNWVNEFARWTPSINTVLYHGTKEQRSEIRRKQMKNQDQKAPDFPVVCTSYEICMNDRKFLANYQWKYIIVDEGHRLKNMNCKLIKELLTYPSANRLLITGTPLQNNIAELWSLLHFLLPEIFNDLDNFQSWFDFSSVLDDSDQNAVNERRRRNLVSTMHAILKPFLLRRLKTDVESSLPKKREYVLYAPLTPEQKELYVQIVNGTSRQYLEEKAAERIEARNSSAKQSRARSLKRGASGSELNTPNKSAKSSRDSTPTRARRRGRSKNYKEESDREFNSKLAKLEKGIHEDTPEQSELSEGEVDEIERAKTMKLAKKEISSKKLQNPVMQARLVCNSPLNFYWPWDEDSSGVDSTLVTSSGKMLLLDRLVPCLISKGHKVLIFSQFKGQLDILEDWATQLRSWNCCRIDGAIAQADRQEQINAFNSDPDYRIFLLSTRAGGQGINLTAADTVILFDSDWNPQQDLQAQDRAHRIGQTKPVIVYRLATRGTIEQTLLERAGSKRRLEKLVIQKGKFKSLLDSTSSSNPQRQADELKKIFGDEDIEVFDIGAGTTSESLLSEKDLEILTDRSDEAYSDQRMNESGRAFAAVKANTDADEIMADITSK</sequence>
<evidence type="ECO:0000256" key="1">
    <source>
        <dbReference type="ARBA" id="ARBA00004123"/>
    </source>
</evidence>
<name>E4USQ2_ARTGP</name>
<dbReference type="Pfam" id="PF00176">
    <property type="entry name" value="SNF2-rel_dom"/>
    <property type="match status" value="1"/>
</dbReference>
<evidence type="ECO:0000313" key="13">
    <source>
        <dbReference type="Proteomes" id="UP000002669"/>
    </source>
</evidence>
<dbReference type="STRING" id="535722.E4USQ2"/>
<protein>
    <submittedName>
        <fullName evidence="12">ISWI chromatin-remodeling complex ATPase ISW1</fullName>
    </submittedName>
</protein>
<dbReference type="PROSITE" id="PS51192">
    <property type="entry name" value="HELICASE_ATP_BIND_1"/>
    <property type="match status" value="1"/>
</dbReference>
<dbReference type="OMA" id="PNIFTDW"/>
<comment type="subcellular location">
    <subcellularLocation>
        <location evidence="1">Nucleus</location>
    </subcellularLocation>
</comment>
<evidence type="ECO:0000259" key="11">
    <source>
        <dbReference type="PROSITE" id="PS51194"/>
    </source>
</evidence>
<dbReference type="FunFam" id="3.40.50.300:FF:001315">
    <property type="entry name" value="SNF2 family helicase/ATPase PasG"/>
    <property type="match status" value="1"/>
</dbReference>
<feature type="domain" description="Helicase ATP-binding" evidence="10">
    <location>
        <begin position="128"/>
        <end position="282"/>
    </location>
</feature>
<keyword evidence="6" id="KW-0067">ATP-binding</keyword>
<dbReference type="GO" id="GO:0003682">
    <property type="term" value="F:chromatin binding"/>
    <property type="evidence" value="ECO:0007669"/>
    <property type="project" value="TreeGrafter"/>
</dbReference>
<dbReference type="RefSeq" id="XP_003173397.1">
    <property type="nucleotide sequence ID" value="XM_003173349.1"/>
</dbReference>
<evidence type="ECO:0000256" key="3">
    <source>
        <dbReference type="ARBA" id="ARBA00022741"/>
    </source>
</evidence>
<dbReference type="Pfam" id="PF00271">
    <property type="entry name" value="Helicase_C"/>
    <property type="match status" value="1"/>
</dbReference>